<organism evidence="1 2">
    <name type="scientific">Enterococcus lacertideformus</name>
    <dbReference type="NCBI Taxonomy" id="2771493"/>
    <lineage>
        <taxon>Bacteria</taxon>
        <taxon>Bacillati</taxon>
        <taxon>Bacillota</taxon>
        <taxon>Bacilli</taxon>
        <taxon>Lactobacillales</taxon>
        <taxon>Enterococcaceae</taxon>
        <taxon>Enterococcus</taxon>
    </lineage>
</organism>
<dbReference type="EMBL" id="JADAKE010000013">
    <property type="protein sequence ID" value="MBF8807774.1"/>
    <property type="molecule type" value="Genomic_DNA"/>
</dbReference>
<gene>
    <name evidence="1" type="ORF">IC227_04605</name>
</gene>
<sequence>MVWAFQVVTNPWLLTVSPAHRKVLEEIFDMRGINDIKTGGFYAVSGYTFAVRACSLM</sequence>
<evidence type="ECO:0000313" key="1">
    <source>
        <dbReference type="EMBL" id="MBF8807774.1"/>
    </source>
</evidence>
<evidence type="ECO:0000313" key="2">
    <source>
        <dbReference type="Proteomes" id="UP000637757"/>
    </source>
</evidence>
<proteinExistence type="predicted"/>
<protein>
    <submittedName>
        <fullName evidence="1">Uncharacterized protein</fullName>
    </submittedName>
</protein>
<reference evidence="1" key="1">
    <citation type="submission" date="2020-09" db="EMBL/GenBank/DDBJ databases">
        <title>Genomic insights into the novelty and pathogenicity of a unique biofilm-forming Enterococcus sp. bacteria (Enterococcus lacertideformus) identified in reptiles.</title>
        <authorList>
            <person name="Agius J.E."/>
            <person name="Phalen D.N."/>
            <person name="Rose K."/>
            <person name="Eden J.-S."/>
        </authorList>
    </citation>
    <scope>NUCLEOTIDE SEQUENCE</scope>
    <source>
        <strain evidence="1">PHRS 0518</strain>
    </source>
</reference>
<dbReference type="AlphaFoldDB" id="A0A931AYM6"/>
<name>A0A931AYM6_9ENTE</name>
<keyword evidence="2" id="KW-1185">Reference proteome</keyword>
<accession>A0A931AYM6</accession>
<dbReference type="Proteomes" id="UP000637757">
    <property type="component" value="Unassembled WGS sequence"/>
</dbReference>
<comment type="caution">
    <text evidence="1">The sequence shown here is derived from an EMBL/GenBank/DDBJ whole genome shotgun (WGS) entry which is preliminary data.</text>
</comment>